<evidence type="ECO:0000313" key="4">
    <source>
        <dbReference type="EMBL" id="MBO0947666.1"/>
    </source>
</evidence>
<feature type="region of interest" description="Disordered" evidence="2">
    <location>
        <begin position="355"/>
        <end position="381"/>
    </location>
</feature>
<evidence type="ECO:0000256" key="1">
    <source>
        <dbReference type="PROSITE-ProRule" id="PRU01360"/>
    </source>
</evidence>
<gene>
    <name evidence="4" type="ORF">J2I46_03680</name>
</gene>
<comment type="subcellular location">
    <subcellularLocation>
        <location evidence="1">Cell outer membrane</location>
        <topology evidence="1">Multi-pass membrane protein</topology>
    </subcellularLocation>
</comment>
<dbReference type="Gene3D" id="2.60.40.1120">
    <property type="entry name" value="Carboxypeptidase-like, regulatory domain"/>
    <property type="match status" value="1"/>
</dbReference>
<dbReference type="InterPro" id="IPR012910">
    <property type="entry name" value="Plug_dom"/>
</dbReference>
<protein>
    <submittedName>
        <fullName evidence="4">Carboxypeptidase-like regulatory domain-containing protein</fullName>
    </submittedName>
</protein>
<dbReference type="Pfam" id="PF13715">
    <property type="entry name" value="CarbopepD_reg_2"/>
    <property type="match status" value="1"/>
</dbReference>
<keyword evidence="1" id="KW-0472">Membrane</keyword>
<feature type="domain" description="TonB-dependent receptor plug" evidence="3">
    <location>
        <begin position="903"/>
        <end position="986"/>
    </location>
</feature>
<dbReference type="InterPro" id="IPR008969">
    <property type="entry name" value="CarboxyPept-like_regulatory"/>
</dbReference>
<comment type="similarity">
    <text evidence="1">Belongs to the TonB-dependent receptor family.</text>
</comment>
<sequence length="1081" mass="118228">MLAFCLGNVPSQAQSVQRATLTGRITNATDGQALPFASVYLNGTTKGTTADQNGQFTLTDVPFGAIELVASYTGFSAVRQAMRITEARPRPVAIALLSMTNMLAGVVITAKKDKTWTRQLEQFERDLLGESSFARQCTLINPDVLQFEESGGTLTATASEALRIENQALGFQMTYTLLGFRSQAKTGKVVFGGTTLFRELTPESPKQTKQWQRNRILAYQGSLRHLLASLAANTYEQEGFMVYQTDPAHPLVDNPPPSLSGELGRHLKPFNAKLMVTPGTLPHERWLVSASPLDVFYTKITSRNSPYRDAQYAFSQIVLPQLSLGFTVNGQITSPRGFEAVGYLSNDRLANSLPDDWQTDAASPVQPLASRRDSTRSQEEIKPVAESTLDSLVQRWKRQPAEAPKPVFVQINKPLYMTGERLWLSGYLLDARSRRCDSAQVGPALSVELVSASTNRLVQHQWLPVETGRTSGSFQLSDTLTSGTYWLRAYTEVDRLQGKTAFERPFWIVNPTVPLPESPASTTVSEPIRNAWMPMSEYVEEAPGAPYRVTVNVDSAQFSLTLNARLKTRFQTVYVLVESRGRLALSAYVPVRAASTTMRWSTRTWPTGTAWISLMDSTGRIWAKRSVRVAERAGDIAATITTTRAGTFGQPEGAVVVSLHDDVGRPVVAQVSVSVADAALTPSDSMVPGFADYLMILDSRRVTQPIPMSAAADITLHGQVSTTEKHPVNVVLLATGQQGIQSRSTQTDAGGHFQVRQLSLADSARVMVQVTNRRGKPVDASVTFPVGANLGLLPFWPDAAAQFRPWKAFIELARQRQLADTTRYRQRDARQLREVVVRTNRPIDERPADIQLRSLHSQIDQTIILNKDTPPFENLYLLMRAKVPVLRVDEVLAGGRTAYSVSFPGASSVMNSQVAPVVSRGAPPQPTMVKAQAGIQNPLFLIDGFPIDDTDGTQLLSFSPTTIERIEVLKSGAVAAMYGTQASKGVIAFYTKTMREAAKAKGVSQHLLLGYPASRPFPKATSAAAGDVLAWEPIATTDQAGQLQIPLTIPSTTRLLRVTIQGVSADGQPIYSVQTVSLKPH</sequence>
<proteinExistence type="inferred from homology"/>
<keyword evidence="1" id="KW-0813">Transport</keyword>
<dbReference type="InterPro" id="IPR037066">
    <property type="entry name" value="Plug_dom_sf"/>
</dbReference>
<dbReference type="Gene3D" id="2.170.130.10">
    <property type="entry name" value="TonB-dependent receptor, plug domain"/>
    <property type="match status" value="1"/>
</dbReference>
<evidence type="ECO:0000259" key="3">
    <source>
        <dbReference type="Pfam" id="PF07715"/>
    </source>
</evidence>
<evidence type="ECO:0000256" key="2">
    <source>
        <dbReference type="SAM" id="MobiDB-lite"/>
    </source>
</evidence>
<accession>A0ABS3JCD6</accession>
<comment type="caution">
    <text evidence="4">The sequence shown here is derived from an EMBL/GenBank/DDBJ whole genome shotgun (WGS) entry which is preliminary data.</text>
</comment>
<keyword evidence="1" id="KW-0998">Cell outer membrane</keyword>
<dbReference type="Proteomes" id="UP000664628">
    <property type="component" value="Unassembled WGS sequence"/>
</dbReference>
<reference evidence="4 5" key="1">
    <citation type="submission" date="2021-03" db="EMBL/GenBank/DDBJ databases">
        <title>Fibrella sp. HMF5405 genome sequencing and assembly.</title>
        <authorList>
            <person name="Kang H."/>
            <person name="Kim H."/>
            <person name="Bae S."/>
            <person name="Joh K."/>
        </authorList>
    </citation>
    <scope>NUCLEOTIDE SEQUENCE [LARGE SCALE GENOMIC DNA]</scope>
    <source>
        <strain evidence="4 5">HMF5405</strain>
    </source>
</reference>
<dbReference type="Pfam" id="PF07715">
    <property type="entry name" value="Plug"/>
    <property type="match status" value="1"/>
</dbReference>
<keyword evidence="5" id="KW-1185">Reference proteome</keyword>
<dbReference type="Gene3D" id="2.60.40.1930">
    <property type="match status" value="1"/>
</dbReference>
<keyword evidence="1" id="KW-1134">Transmembrane beta strand</keyword>
<dbReference type="RefSeq" id="WP_207327574.1">
    <property type="nucleotide sequence ID" value="NZ_JAFMYW010000001.1"/>
</dbReference>
<dbReference type="SUPFAM" id="SSF56935">
    <property type="entry name" value="Porins"/>
    <property type="match status" value="1"/>
</dbReference>
<dbReference type="SUPFAM" id="SSF49464">
    <property type="entry name" value="Carboxypeptidase regulatory domain-like"/>
    <property type="match status" value="1"/>
</dbReference>
<name>A0ABS3JCD6_9BACT</name>
<dbReference type="EMBL" id="JAFMYW010000001">
    <property type="protein sequence ID" value="MBO0947666.1"/>
    <property type="molecule type" value="Genomic_DNA"/>
</dbReference>
<feature type="compositionally biased region" description="Basic and acidic residues" evidence="2">
    <location>
        <begin position="370"/>
        <end position="381"/>
    </location>
</feature>
<dbReference type="InterPro" id="IPR039426">
    <property type="entry name" value="TonB-dep_rcpt-like"/>
</dbReference>
<organism evidence="4 5">
    <name type="scientific">Fibrella forsythiae</name>
    <dbReference type="NCBI Taxonomy" id="2817061"/>
    <lineage>
        <taxon>Bacteria</taxon>
        <taxon>Pseudomonadati</taxon>
        <taxon>Bacteroidota</taxon>
        <taxon>Cytophagia</taxon>
        <taxon>Cytophagales</taxon>
        <taxon>Spirosomataceae</taxon>
        <taxon>Fibrella</taxon>
    </lineage>
</organism>
<evidence type="ECO:0000313" key="5">
    <source>
        <dbReference type="Proteomes" id="UP000664628"/>
    </source>
</evidence>
<keyword evidence="1" id="KW-0812">Transmembrane</keyword>
<dbReference type="PROSITE" id="PS52016">
    <property type="entry name" value="TONB_DEPENDENT_REC_3"/>
    <property type="match status" value="1"/>
</dbReference>